<evidence type="ECO:0000256" key="3">
    <source>
        <dbReference type="ARBA" id="ARBA00002284"/>
    </source>
</evidence>
<dbReference type="InterPro" id="IPR036144">
    <property type="entry name" value="RibA-like_sf"/>
</dbReference>
<evidence type="ECO:0000256" key="17">
    <source>
        <dbReference type="ARBA" id="ARBA00023268"/>
    </source>
</evidence>
<feature type="domain" description="GTP cyclohydrolase II" evidence="21">
    <location>
        <begin position="212"/>
        <end position="375"/>
    </location>
</feature>
<comment type="pathway">
    <text evidence="4 20">Cofactor biosynthesis; riboflavin biosynthesis; 5-amino-6-(D-ribitylamino)uracil from GTP: step 1/4.</text>
</comment>
<reference evidence="22 23" key="1">
    <citation type="submission" date="2018-04" db="EMBL/GenBank/DDBJ databases">
        <title>Genomic Encyclopedia of Type Strains, Phase IV (KMG-IV): sequencing the most valuable type-strain genomes for metagenomic binning, comparative biology and taxonomic classification.</title>
        <authorList>
            <person name="Goeker M."/>
        </authorList>
    </citation>
    <scope>NUCLEOTIDE SEQUENCE [LARGE SCALE GENOMIC DNA]</scope>
    <source>
        <strain evidence="22 23">DSM 14823</strain>
    </source>
</reference>
<dbReference type="GO" id="GO:0030145">
    <property type="term" value="F:manganese ion binding"/>
    <property type="evidence" value="ECO:0007669"/>
    <property type="project" value="UniProtKB-UniRule"/>
</dbReference>
<dbReference type="HAMAP" id="MF_00179">
    <property type="entry name" value="RibA"/>
    <property type="match status" value="1"/>
</dbReference>
<dbReference type="Pfam" id="PF00925">
    <property type="entry name" value="GTP_cyclohydro2"/>
    <property type="match status" value="1"/>
</dbReference>
<feature type="region of interest" description="GTP cyclohydrolase II" evidence="20">
    <location>
        <begin position="204"/>
        <end position="399"/>
    </location>
</feature>
<feature type="site" description="Essential for DHBP synthase activity" evidence="20">
    <location>
        <position position="166"/>
    </location>
</feature>
<dbReference type="PANTHER" id="PTHR21327:SF18">
    <property type="entry name" value="3,4-DIHYDROXY-2-BUTANONE 4-PHOSPHATE SYNTHASE"/>
    <property type="match status" value="1"/>
</dbReference>
<keyword evidence="9 20" id="KW-0479">Metal-binding</keyword>
<feature type="binding site" evidence="20">
    <location>
        <position position="359"/>
    </location>
    <ligand>
        <name>GTP</name>
        <dbReference type="ChEBI" id="CHEBI:37565"/>
    </ligand>
</feature>
<dbReference type="Proteomes" id="UP000245959">
    <property type="component" value="Unassembled WGS sequence"/>
</dbReference>
<keyword evidence="12 20" id="KW-0862">Zinc</keyword>
<sequence>MSEFVFDPVEDLVADLRQGKMVIVTDDEHRENEGDLVLPAAHVTPEAITFMATYGRGLICAPLSAERASELNLSTPASLTDPFGTAFTQSVDAKRGTTTGISAFDRATTVKALIDPATSPADFVSPGHLFPLIARPGGVLRRAGHTEAAVDLARLAGLTPAGVICEIMSDDGTMARLPQLDEFRKKHGLKWGTVADLIAYRRRHEQLIIRGASARLPTVFGEFRITPYRTKVDSFEHIALVYGDVKDKENVLVRVHSECLTGDVFGSCRCDCGDQLHAAMRQIVENGSGVLVYLRQEGRGIGIFNKIHAYQLQDEGCDTVDANVKLGFAPDLREYGIGVQILLDLGVKSVRLLTNNPKKLVGLSGYGLKLAERVPLVIEPCAENEFYLRTKKERMGHLI</sequence>
<dbReference type="GO" id="GO:0008270">
    <property type="term" value="F:zinc ion binding"/>
    <property type="evidence" value="ECO:0007669"/>
    <property type="project" value="UniProtKB-UniRule"/>
</dbReference>
<feature type="binding site" evidence="20">
    <location>
        <position position="319"/>
    </location>
    <ligand>
        <name>GTP</name>
        <dbReference type="ChEBI" id="CHEBI:37565"/>
    </ligand>
</feature>
<evidence type="ECO:0000256" key="4">
    <source>
        <dbReference type="ARBA" id="ARBA00004853"/>
    </source>
</evidence>
<keyword evidence="14 20" id="KW-0342">GTP-binding</keyword>
<dbReference type="GO" id="GO:0003935">
    <property type="term" value="F:GTP cyclohydrolase II activity"/>
    <property type="evidence" value="ECO:0007669"/>
    <property type="project" value="UniProtKB-UniRule"/>
</dbReference>
<keyword evidence="23" id="KW-1185">Reference proteome</keyword>
<evidence type="ECO:0000256" key="15">
    <source>
        <dbReference type="ARBA" id="ARBA00023211"/>
    </source>
</evidence>
<feature type="binding site" evidence="20">
    <location>
        <position position="259"/>
    </location>
    <ligand>
        <name>Zn(2+)</name>
        <dbReference type="ChEBI" id="CHEBI:29105"/>
        <note>catalytic</note>
    </ligand>
</feature>
<evidence type="ECO:0000256" key="7">
    <source>
        <dbReference type="ARBA" id="ARBA00008976"/>
    </source>
</evidence>
<dbReference type="EC" id="3.5.4.25" evidence="20"/>
<evidence type="ECO:0000256" key="12">
    <source>
        <dbReference type="ARBA" id="ARBA00022833"/>
    </source>
</evidence>
<gene>
    <name evidence="20" type="primary">ribBA</name>
    <name evidence="22" type="ORF">C8D82_10396</name>
</gene>
<evidence type="ECO:0000256" key="8">
    <source>
        <dbReference type="ARBA" id="ARBA00022619"/>
    </source>
</evidence>
<dbReference type="OrthoDB" id="9793111at2"/>
<dbReference type="InterPro" id="IPR000926">
    <property type="entry name" value="RibA"/>
</dbReference>
<feature type="binding site" evidence="20">
    <location>
        <position position="275"/>
    </location>
    <ligand>
        <name>GTP</name>
        <dbReference type="ChEBI" id="CHEBI:37565"/>
    </ligand>
</feature>
<dbReference type="SUPFAM" id="SSF142695">
    <property type="entry name" value="RibA-like"/>
    <property type="match status" value="1"/>
</dbReference>
<comment type="caution">
    <text evidence="22">The sequence shown here is derived from an EMBL/GenBank/DDBJ whole genome shotgun (WGS) entry which is preliminary data.</text>
</comment>
<evidence type="ECO:0000256" key="18">
    <source>
        <dbReference type="ARBA" id="ARBA00043932"/>
    </source>
</evidence>
<dbReference type="InterPro" id="IPR016299">
    <property type="entry name" value="Riboflavin_synth_RibBA"/>
</dbReference>
<comment type="pathway">
    <text evidence="5 20">Cofactor biosynthesis; riboflavin biosynthesis; 2-hydroxy-3-oxobutyl phosphate from D-ribulose 5-phosphate: step 1/1.</text>
</comment>
<dbReference type="RefSeq" id="WP_116882754.1">
    <property type="nucleotide sequence ID" value="NZ_CABMMC010000131.1"/>
</dbReference>
<protein>
    <recommendedName>
        <fullName evidence="20">Riboflavin biosynthesis protein RibBA</fullName>
    </recommendedName>
    <domain>
        <recommendedName>
            <fullName evidence="20">3,4-dihydroxy-2-butanone 4-phosphate synthase</fullName>
            <shortName evidence="20">DHBP synthase</shortName>
            <ecNumber evidence="20">4.1.99.12</ecNumber>
        </recommendedName>
    </domain>
    <domain>
        <recommendedName>
            <fullName evidence="20">GTP cyclohydrolase-2</fullName>
            <ecNumber evidence="20">3.5.4.25</ecNumber>
        </recommendedName>
        <alternativeName>
            <fullName evidence="20">GTP cyclohydrolase II</fullName>
        </alternativeName>
    </domain>
</protein>
<dbReference type="EC" id="4.1.99.12" evidence="20"/>
<evidence type="ECO:0000256" key="2">
    <source>
        <dbReference type="ARBA" id="ARBA00001936"/>
    </source>
</evidence>
<accession>A0A2U1B993</accession>
<dbReference type="GO" id="GO:0005525">
    <property type="term" value="F:GTP binding"/>
    <property type="evidence" value="ECO:0007669"/>
    <property type="project" value="UniProtKB-KW"/>
</dbReference>
<comment type="cofactor">
    <cofactor evidence="20">
        <name>Mg(2+)</name>
        <dbReference type="ChEBI" id="CHEBI:18420"/>
    </cofactor>
    <cofactor evidence="20">
        <name>Mn(2+)</name>
        <dbReference type="ChEBI" id="CHEBI:29035"/>
    </cofactor>
    <text evidence="20">Binds 2 divalent metal cations per subunit. Magnesium or manganese.</text>
</comment>
<feature type="site" description="Essential for DHBP synthase activity" evidence="20">
    <location>
        <position position="128"/>
    </location>
</feature>
<dbReference type="NCBIfam" id="NF006803">
    <property type="entry name" value="PRK09311.1"/>
    <property type="match status" value="1"/>
</dbReference>
<evidence type="ECO:0000313" key="23">
    <source>
        <dbReference type="Proteomes" id="UP000245959"/>
    </source>
</evidence>
<feature type="binding site" evidence="20">
    <location>
        <position position="166"/>
    </location>
    <ligand>
        <name>D-ribulose 5-phosphate</name>
        <dbReference type="ChEBI" id="CHEBI:58121"/>
    </ligand>
</feature>
<dbReference type="EMBL" id="QEKH01000003">
    <property type="protein sequence ID" value="PVY45182.1"/>
    <property type="molecule type" value="Genomic_DNA"/>
</dbReference>
<evidence type="ECO:0000256" key="5">
    <source>
        <dbReference type="ARBA" id="ARBA00004904"/>
    </source>
</evidence>
<dbReference type="HAMAP" id="MF_00180">
    <property type="entry name" value="RibB"/>
    <property type="match status" value="1"/>
</dbReference>
<evidence type="ECO:0000256" key="16">
    <source>
        <dbReference type="ARBA" id="ARBA00023239"/>
    </source>
</evidence>
<feature type="binding site" evidence="20">
    <location>
        <begin position="297"/>
        <end position="299"/>
    </location>
    <ligand>
        <name>GTP</name>
        <dbReference type="ChEBI" id="CHEBI:37565"/>
    </ligand>
</feature>
<dbReference type="AlphaFoldDB" id="A0A2U1B993"/>
<feature type="active site" description="Nucleophile; for GTP cyclohydrolase activity" evidence="20">
    <location>
        <position position="333"/>
    </location>
</feature>
<dbReference type="GeneID" id="78294084"/>
<dbReference type="InterPro" id="IPR000422">
    <property type="entry name" value="DHBP_synthase_RibB"/>
</dbReference>
<feature type="region of interest" description="DHBP synthase" evidence="20">
    <location>
        <begin position="1"/>
        <end position="203"/>
    </location>
</feature>
<feature type="binding site" evidence="20">
    <location>
        <begin position="30"/>
        <end position="31"/>
    </location>
    <ligand>
        <name>D-ribulose 5-phosphate</name>
        <dbReference type="ChEBI" id="CHEBI:58121"/>
    </ligand>
</feature>
<feature type="binding site" evidence="20">
    <location>
        <position position="145"/>
    </location>
    <ligand>
        <name>Mg(2+)</name>
        <dbReference type="ChEBI" id="CHEBI:18420"/>
        <label>2</label>
    </ligand>
</feature>
<evidence type="ECO:0000256" key="13">
    <source>
        <dbReference type="ARBA" id="ARBA00022842"/>
    </source>
</evidence>
<dbReference type="Gene3D" id="3.90.870.10">
    <property type="entry name" value="DHBP synthase"/>
    <property type="match status" value="1"/>
</dbReference>
<evidence type="ECO:0000256" key="10">
    <source>
        <dbReference type="ARBA" id="ARBA00022741"/>
    </source>
</evidence>
<dbReference type="Pfam" id="PF00926">
    <property type="entry name" value="DHBP_synthase"/>
    <property type="match status" value="1"/>
</dbReference>
<feature type="active site" description="Proton acceptor; for GTP cyclohydrolase activity" evidence="20">
    <location>
        <position position="331"/>
    </location>
</feature>
<dbReference type="GO" id="GO:0008686">
    <property type="term" value="F:3,4-dihydroxy-2-butanone-4-phosphate synthase activity"/>
    <property type="evidence" value="ECO:0007669"/>
    <property type="project" value="UniProtKB-UniRule"/>
</dbReference>
<evidence type="ECO:0000256" key="19">
    <source>
        <dbReference type="ARBA" id="ARBA00049295"/>
    </source>
</evidence>
<dbReference type="NCBIfam" id="NF001591">
    <property type="entry name" value="PRK00393.1"/>
    <property type="match status" value="1"/>
</dbReference>
<comment type="similarity">
    <text evidence="7 20">In the C-terminal section; belongs to the GTP cyclohydrolase II family.</text>
</comment>
<dbReference type="InterPro" id="IPR032677">
    <property type="entry name" value="GTP_cyclohydro_II"/>
</dbReference>
<dbReference type="InterPro" id="IPR017945">
    <property type="entry name" value="DHBP_synth_RibB-like_a/b_dom"/>
</dbReference>
<comment type="similarity">
    <text evidence="6 20">In the N-terminal section; belongs to the DHBP synthase family.</text>
</comment>
<evidence type="ECO:0000313" key="22">
    <source>
        <dbReference type="EMBL" id="PVY45182.1"/>
    </source>
</evidence>
<dbReference type="UniPathway" id="UPA00275">
    <property type="reaction ID" value="UER00399"/>
</dbReference>
<dbReference type="PANTHER" id="PTHR21327">
    <property type="entry name" value="GTP CYCLOHYDROLASE II-RELATED"/>
    <property type="match status" value="1"/>
</dbReference>
<comment type="catalytic activity">
    <reaction evidence="19 20">
        <text>GTP + 4 H2O = 2,5-diamino-6-hydroxy-4-(5-phosphoribosylamino)-pyrimidine + formate + 2 phosphate + 3 H(+)</text>
        <dbReference type="Rhea" id="RHEA:23704"/>
        <dbReference type="ChEBI" id="CHEBI:15377"/>
        <dbReference type="ChEBI" id="CHEBI:15378"/>
        <dbReference type="ChEBI" id="CHEBI:15740"/>
        <dbReference type="ChEBI" id="CHEBI:37565"/>
        <dbReference type="ChEBI" id="CHEBI:43474"/>
        <dbReference type="ChEBI" id="CHEBI:58614"/>
        <dbReference type="EC" id="3.5.4.25"/>
    </reaction>
</comment>
<keyword evidence="8 20" id="KW-0686">Riboflavin biosynthesis</keyword>
<feature type="binding site" evidence="20">
    <location>
        <begin position="142"/>
        <end position="146"/>
    </location>
    <ligand>
        <name>D-ribulose 5-phosphate</name>
        <dbReference type="ChEBI" id="CHEBI:58121"/>
    </ligand>
</feature>
<comment type="cofactor">
    <cofactor evidence="20">
        <name>Zn(2+)</name>
        <dbReference type="ChEBI" id="CHEBI:29105"/>
    </cofactor>
    <text evidence="20">Binds 1 zinc ion per subunit.</text>
</comment>
<proteinExistence type="inferred from homology"/>
<keyword evidence="11 20" id="KW-0378">Hydrolase</keyword>
<name>A0A2U1B993_9BACT</name>
<keyword evidence="16 20" id="KW-0456">Lyase</keyword>
<dbReference type="GO" id="GO:0005829">
    <property type="term" value="C:cytosol"/>
    <property type="evidence" value="ECO:0007669"/>
    <property type="project" value="TreeGrafter"/>
</dbReference>
<dbReference type="Gene3D" id="3.40.50.10990">
    <property type="entry name" value="GTP cyclohydrolase II"/>
    <property type="match status" value="1"/>
</dbReference>
<organism evidence="22 23">
    <name type="scientific">Victivallis vadensis</name>
    <dbReference type="NCBI Taxonomy" id="172901"/>
    <lineage>
        <taxon>Bacteria</taxon>
        <taxon>Pseudomonadati</taxon>
        <taxon>Lentisphaerota</taxon>
        <taxon>Lentisphaeria</taxon>
        <taxon>Victivallales</taxon>
        <taxon>Victivallaceae</taxon>
        <taxon>Victivallis</taxon>
    </lineage>
</organism>
<comment type="function">
    <text evidence="18 20">Catalyzes the conversion of GTP to 2,5-diamino-6-ribosylamino-4(3H)-pyrimidinone 5'-phosphate (DARP), formate and pyrophosphate.</text>
</comment>
<feature type="binding site" evidence="20">
    <location>
        <position position="272"/>
    </location>
    <ligand>
        <name>Zn(2+)</name>
        <dbReference type="ChEBI" id="CHEBI:29105"/>
        <note>catalytic</note>
    </ligand>
</feature>
<dbReference type="NCBIfam" id="TIGR00506">
    <property type="entry name" value="ribB"/>
    <property type="match status" value="1"/>
</dbReference>
<evidence type="ECO:0000256" key="1">
    <source>
        <dbReference type="ARBA" id="ARBA00000141"/>
    </source>
</evidence>
<feature type="binding site" evidence="20">
    <location>
        <begin position="254"/>
        <end position="258"/>
    </location>
    <ligand>
        <name>GTP</name>
        <dbReference type="ChEBI" id="CHEBI:37565"/>
    </ligand>
</feature>
<dbReference type="SUPFAM" id="SSF55821">
    <property type="entry name" value="YrdC/RibB"/>
    <property type="match status" value="1"/>
</dbReference>
<dbReference type="NCBIfam" id="TIGR00505">
    <property type="entry name" value="ribA"/>
    <property type="match status" value="1"/>
</dbReference>
<evidence type="ECO:0000259" key="21">
    <source>
        <dbReference type="Pfam" id="PF00925"/>
    </source>
</evidence>
<feature type="binding site" evidence="20">
    <location>
        <position position="35"/>
    </location>
    <ligand>
        <name>D-ribulose 5-phosphate</name>
        <dbReference type="ChEBI" id="CHEBI:58121"/>
    </ligand>
</feature>
<keyword evidence="13 20" id="KW-0460">Magnesium</keyword>
<evidence type="ECO:0000256" key="9">
    <source>
        <dbReference type="ARBA" id="ARBA00022723"/>
    </source>
</evidence>
<comment type="catalytic activity">
    <reaction evidence="1 20">
        <text>D-ribulose 5-phosphate = (2S)-2-hydroxy-3-oxobutyl phosphate + formate + H(+)</text>
        <dbReference type="Rhea" id="RHEA:18457"/>
        <dbReference type="ChEBI" id="CHEBI:15378"/>
        <dbReference type="ChEBI" id="CHEBI:15740"/>
        <dbReference type="ChEBI" id="CHEBI:58121"/>
        <dbReference type="ChEBI" id="CHEBI:58830"/>
        <dbReference type="EC" id="4.1.99.12"/>
    </reaction>
</comment>
<dbReference type="FunFam" id="3.40.50.10990:FF:000001">
    <property type="entry name" value="Riboflavin biosynthesis protein RibBA"/>
    <property type="match status" value="1"/>
</dbReference>
<comment type="cofactor">
    <cofactor evidence="2">
        <name>Mn(2+)</name>
        <dbReference type="ChEBI" id="CHEBI:29035"/>
    </cofactor>
</comment>
<dbReference type="GO" id="GO:0009231">
    <property type="term" value="P:riboflavin biosynthetic process"/>
    <property type="evidence" value="ECO:0007669"/>
    <property type="project" value="UniProtKB-UniRule"/>
</dbReference>
<feature type="binding site" evidence="20">
    <location>
        <position position="270"/>
    </location>
    <ligand>
        <name>Zn(2+)</name>
        <dbReference type="ChEBI" id="CHEBI:29105"/>
        <note>catalytic</note>
    </ligand>
</feature>
<dbReference type="GO" id="GO:0000287">
    <property type="term" value="F:magnesium ion binding"/>
    <property type="evidence" value="ECO:0007669"/>
    <property type="project" value="UniProtKB-UniRule"/>
</dbReference>
<keyword evidence="17 20" id="KW-0511">Multifunctional enzyme</keyword>
<evidence type="ECO:0000256" key="14">
    <source>
        <dbReference type="ARBA" id="ARBA00023134"/>
    </source>
</evidence>
<feature type="binding site" evidence="20">
    <location>
        <position position="31"/>
    </location>
    <ligand>
        <name>Mg(2+)</name>
        <dbReference type="ChEBI" id="CHEBI:18420"/>
        <label>1</label>
    </ligand>
</feature>
<dbReference type="PIRSF" id="PIRSF001259">
    <property type="entry name" value="RibA"/>
    <property type="match status" value="1"/>
</dbReference>
<dbReference type="FunFam" id="3.90.870.10:FF:000001">
    <property type="entry name" value="Riboflavin biosynthesis protein RibBA"/>
    <property type="match status" value="1"/>
</dbReference>
<keyword evidence="10 20" id="KW-0547">Nucleotide-binding</keyword>
<keyword evidence="15 20" id="KW-0464">Manganese</keyword>
<evidence type="ECO:0000256" key="6">
    <source>
        <dbReference type="ARBA" id="ARBA00005520"/>
    </source>
</evidence>
<feature type="binding site" evidence="20">
    <location>
        <position position="31"/>
    </location>
    <ligand>
        <name>Mg(2+)</name>
        <dbReference type="ChEBI" id="CHEBI:18420"/>
        <label>2</label>
    </ligand>
</feature>
<comment type="function">
    <text evidence="3 20">Catalyzes the conversion of D-ribulose 5-phosphate to formate and 3,4-dihydroxy-2-butanone 4-phosphate.</text>
</comment>
<evidence type="ECO:0000256" key="20">
    <source>
        <dbReference type="HAMAP-Rule" id="MF_01283"/>
    </source>
</evidence>
<dbReference type="CDD" id="cd00641">
    <property type="entry name" value="GTP_cyclohydro2"/>
    <property type="match status" value="1"/>
</dbReference>
<dbReference type="HAMAP" id="MF_01283">
    <property type="entry name" value="RibBA"/>
    <property type="match status" value="1"/>
</dbReference>
<feature type="binding site" evidence="20">
    <location>
        <position position="354"/>
    </location>
    <ligand>
        <name>GTP</name>
        <dbReference type="ChEBI" id="CHEBI:37565"/>
    </ligand>
</feature>
<evidence type="ECO:0000256" key="11">
    <source>
        <dbReference type="ARBA" id="ARBA00022801"/>
    </source>
</evidence>